<dbReference type="EMBL" id="LWCA01000194">
    <property type="protein sequence ID" value="OAF70045.1"/>
    <property type="molecule type" value="Genomic_DNA"/>
</dbReference>
<evidence type="ECO:0000313" key="1">
    <source>
        <dbReference type="EMBL" id="OAF70045.1"/>
    </source>
</evidence>
<reference evidence="1 2" key="1">
    <citation type="submission" date="2016-04" db="EMBL/GenBank/DDBJ databases">
        <title>The genome of Intoshia linei affirms orthonectids as highly simplified spiralians.</title>
        <authorList>
            <person name="Mikhailov K.V."/>
            <person name="Slusarev G.S."/>
            <person name="Nikitin M.A."/>
            <person name="Logacheva M.D."/>
            <person name="Penin A."/>
            <person name="Aleoshin V."/>
            <person name="Panchin Y.V."/>
        </authorList>
    </citation>
    <scope>NUCLEOTIDE SEQUENCE [LARGE SCALE GENOMIC DNA]</scope>
    <source>
        <strain evidence="1">Intl2013</strain>
        <tissue evidence="1">Whole animal</tissue>
    </source>
</reference>
<proteinExistence type="predicted"/>
<evidence type="ECO:0008006" key="3">
    <source>
        <dbReference type="Google" id="ProtNLM"/>
    </source>
</evidence>
<comment type="caution">
    <text evidence="1">The sequence shown here is derived from an EMBL/GenBank/DDBJ whole genome shotgun (WGS) entry which is preliminary data.</text>
</comment>
<sequence length="213" mass="25460">MLQKYLRENVSMVLKVYISDNQRIKYKVSNIKQITTLDKENWIIFNFVKNEHFSIIILSINCVMYQSFNLGDSWIPSSQILDICFYSFYDYFIKMNLLIIEKFGNNNRKSIYRTYLVSINCGKLWTAPFNKKMKLISHDIENTRYKMFFAFNDNTMFMLANGARSWVNIENKKLNMLKVNIEIFKIHIRPQRKCIIISLLNNTNLDRIEINIS</sequence>
<accession>A0A177B728</accession>
<dbReference type="Proteomes" id="UP000078046">
    <property type="component" value="Unassembled WGS sequence"/>
</dbReference>
<protein>
    <recommendedName>
        <fullName evidence="3">Sortilin N-terminal domain-containing protein</fullName>
    </recommendedName>
</protein>
<keyword evidence="2" id="KW-1185">Reference proteome</keyword>
<evidence type="ECO:0000313" key="2">
    <source>
        <dbReference type="Proteomes" id="UP000078046"/>
    </source>
</evidence>
<organism evidence="1 2">
    <name type="scientific">Intoshia linei</name>
    <dbReference type="NCBI Taxonomy" id="1819745"/>
    <lineage>
        <taxon>Eukaryota</taxon>
        <taxon>Metazoa</taxon>
        <taxon>Spiralia</taxon>
        <taxon>Lophotrochozoa</taxon>
        <taxon>Mesozoa</taxon>
        <taxon>Orthonectida</taxon>
        <taxon>Rhopaluridae</taxon>
        <taxon>Intoshia</taxon>
    </lineage>
</organism>
<name>A0A177B728_9BILA</name>
<gene>
    <name evidence="1" type="ORF">A3Q56_02201</name>
</gene>
<dbReference type="AlphaFoldDB" id="A0A177B728"/>